<feature type="domain" description="FACT complex subunit SSRP1/POB3 N-terminal PH" evidence="4">
    <location>
        <begin position="210"/>
        <end position="301"/>
    </location>
</feature>
<feature type="non-terminal residue" evidence="5">
    <location>
        <position position="1"/>
    </location>
</feature>
<comment type="subcellular location">
    <subcellularLocation>
        <location evidence="1">Nucleus</location>
    </subcellularLocation>
</comment>
<evidence type="ECO:0000256" key="2">
    <source>
        <dbReference type="SAM" id="MobiDB-lite"/>
    </source>
</evidence>
<dbReference type="GO" id="GO:0005634">
    <property type="term" value="C:nucleus"/>
    <property type="evidence" value="ECO:0007669"/>
    <property type="project" value="UniProtKB-SubCell"/>
</dbReference>
<feature type="region of interest" description="Disordered" evidence="2">
    <location>
        <begin position="1"/>
        <end position="40"/>
    </location>
</feature>
<evidence type="ECO:0000259" key="3">
    <source>
        <dbReference type="Pfam" id="PF03531"/>
    </source>
</evidence>
<accession>Q59GH7</accession>
<dbReference type="InterPro" id="IPR024954">
    <property type="entry name" value="SSRP1_DD"/>
</dbReference>
<dbReference type="Gene3D" id="2.30.29.220">
    <property type="entry name" value="Structure-specific recognition protein (SSRP1)"/>
    <property type="match status" value="1"/>
</dbReference>
<dbReference type="InterPro" id="IPR011993">
    <property type="entry name" value="PH-like_dom_sf"/>
</dbReference>
<organism evidence="5">
    <name type="scientific">Homo sapiens</name>
    <name type="common">Human</name>
    <dbReference type="NCBI Taxonomy" id="9606"/>
    <lineage>
        <taxon>Eukaryota</taxon>
        <taxon>Metazoa</taxon>
        <taxon>Chordata</taxon>
        <taxon>Craniata</taxon>
        <taxon>Vertebrata</taxon>
        <taxon>Euteleostomi</taxon>
        <taxon>Mammalia</taxon>
        <taxon>Eutheria</taxon>
        <taxon>Euarchontoglires</taxon>
        <taxon>Primates</taxon>
        <taxon>Haplorrhini</taxon>
        <taxon>Catarrhini</taxon>
        <taxon>Hominidae</taxon>
        <taxon>Homo</taxon>
    </lineage>
</organism>
<evidence type="ECO:0000313" key="5">
    <source>
        <dbReference type="EMBL" id="BAD92369.1"/>
    </source>
</evidence>
<dbReference type="Gene3D" id="2.30.29.30">
    <property type="entry name" value="Pleckstrin-homology domain (PH domain)/Phosphotyrosine-binding domain (PTB)"/>
    <property type="match status" value="1"/>
</dbReference>
<dbReference type="InterPro" id="IPR050454">
    <property type="entry name" value="RTT106/SSRP1_HistChap/FACT"/>
</dbReference>
<proteinExistence type="evidence at transcript level"/>
<reference evidence="5" key="1">
    <citation type="submission" date="2005-03" db="EMBL/GenBank/DDBJ databases">
        <title>Homo sapiens protein coding cDNA.</title>
        <authorList>
            <person name="Totoki Y."/>
            <person name="Toyoda A."/>
            <person name="Takeda T."/>
            <person name="Sakaki Y."/>
            <person name="Tanaka A."/>
            <person name="Yokoyama S."/>
            <person name="Ohara O."/>
            <person name="Nagase T."/>
            <person name="Kikuno R.F."/>
        </authorList>
    </citation>
    <scope>NUCLEOTIDE SEQUENCE</scope>
    <source>
        <tissue evidence="5">Brain</tissue>
    </source>
</reference>
<dbReference type="InterPro" id="IPR038167">
    <property type="entry name" value="SSRP1_sf"/>
</dbReference>
<dbReference type="Pfam" id="PF03531">
    <property type="entry name" value="SSrecog"/>
    <property type="match status" value="1"/>
</dbReference>
<sequence>GGRWWSSPVPGRQGPRSPTGPSTWTIPRSQPRGAGESIMWGGGEPWVWGRGVVGAVRGKPCTLSWIGSRAMCGLLADPGVPLLVAMAPAGAARAGVGLGVSGIPGPVLHPGLDLDPRALQRPSVGFQAEEILRHPGAAGSCYLAPSVSTARCCLSCLSVFLLNSDSQPAEHPHTHSGVGAQLPVYLVSLVQPGALPRPPQAGVDMAETLEFNDVYQEVKGSMNDGRLRLSRQGIIFKNSKTGKVDNIQAGELTEGIWRRVALGHGLKLLTKNGHVYKYDGFRESEFEKLSDFFKTHYRLELMEKDLCVKGWNWGTVKFGGESWGRLRFGEEDRVKGFSLLLVLLFSLCHCLWFPIYLHVHHVFIEYLQYTAWGWGYSLNRLTAVSCLCGTQFGGNIAYADLRGGACGWISPFLTGQLLSFDIGDQPVFEIPLSNVSQCTTGKNEVTLEFHQNDDAEVSLMEVRFYVPPTQEDGVDPVEVRLPLVALAADGAEQALAGLGAGPAAWLPICAFAGLCPECVVKGGCNPGHGRCHLHLPGAAVSDSSWSL</sequence>
<dbReference type="PANTHER" id="PTHR45849:SF1">
    <property type="entry name" value="FACT COMPLEX SUBUNIT SSRP1"/>
    <property type="match status" value="1"/>
</dbReference>
<feature type="compositionally biased region" description="Polar residues" evidence="2">
    <location>
        <begin position="19"/>
        <end position="28"/>
    </location>
</feature>
<evidence type="ECO:0000259" key="4">
    <source>
        <dbReference type="Pfam" id="PF17292"/>
    </source>
</evidence>
<dbReference type="InterPro" id="IPR035417">
    <property type="entry name" value="SSRP1/POB3_N"/>
</dbReference>
<dbReference type="PANTHER" id="PTHR45849">
    <property type="entry name" value="FACT COMPLEX SUBUNIT SSRP1"/>
    <property type="match status" value="1"/>
</dbReference>
<dbReference type="FunFam" id="2.30.29.30:FF:000119">
    <property type="entry name" value="FACT complex subunit SSRP1"/>
    <property type="match status" value="1"/>
</dbReference>
<feature type="domain" description="SSRP1 dimerization" evidence="3">
    <location>
        <begin position="412"/>
        <end position="469"/>
    </location>
</feature>
<name>Q59GH7_HUMAN</name>
<dbReference type="Pfam" id="PF17292">
    <property type="entry name" value="POB3_N"/>
    <property type="match status" value="1"/>
</dbReference>
<dbReference type="AlphaFoldDB" id="Q59GH7"/>
<evidence type="ECO:0000256" key="1">
    <source>
        <dbReference type="ARBA" id="ARBA00004123"/>
    </source>
</evidence>
<protein>
    <submittedName>
        <fullName evidence="5">Structure specific recognition protein 1 variant</fullName>
    </submittedName>
</protein>
<dbReference type="EMBL" id="AB209132">
    <property type="protein sequence ID" value="BAD92369.1"/>
    <property type="molecule type" value="mRNA"/>
</dbReference>